<dbReference type="Gene3D" id="3.30.110.170">
    <property type="entry name" value="Protein of unknown function (DUF541), domain 1"/>
    <property type="match status" value="1"/>
</dbReference>
<dbReference type="PANTHER" id="PTHR34387:SF1">
    <property type="entry name" value="PERIPLASMIC IMMUNOGENIC PROTEIN"/>
    <property type="match status" value="1"/>
</dbReference>
<dbReference type="Gene3D" id="3.30.70.2970">
    <property type="entry name" value="Protein of unknown function (DUF541), domain 2"/>
    <property type="match status" value="1"/>
</dbReference>
<protein>
    <submittedName>
        <fullName evidence="2">SIMPL domain-containing protein</fullName>
    </submittedName>
</protein>
<evidence type="ECO:0000313" key="2">
    <source>
        <dbReference type="EMBL" id="MBC9208746.1"/>
    </source>
</evidence>
<proteinExistence type="predicted"/>
<keyword evidence="1" id="KW-0732">Signal</keyword>
<evidence type="ECO:0000313" key="3">
    <source>
        <dbReference type="Proteomes" id="UP000626026"/>
    </source>
</evidence>
<dbReference type="PANTHER" id="PTHR34387">
    <property type="entry name" value="SLR1258 PROTEIN"/>
    <property type="match status" value="1"/>
</dbReference>
<dbReference type="RefSeq" id="WP_187785897.1">
    <property type="nucleotide sequence ID" value="NZ_JACTVA010000038.1"/>
</dbReference>
<feature type="signal peptide" evidence="1">
    <location>
        <begin position="1"/>
        <end position="33"/>
    </location>
</feature>
<name>A0ABR7RQ64_9PROT</name>
<sequence length="253" mass="26538">MTPRRFARPALLPLAALCGVIALPPVLSSAAQAQGAPPAAPPTAQAEAALTETVLTLSETAEVRRAPDEVQASLKSEARGTDAAAVQAQVNRAIQAALTRAREAQGVQVTTGGYWTNRDPQSRQWNASQRLVLRGTEPARLLELAGALQTQGLALDGLDWSLSRSVEQAAREEAGRLAIDSLRRRAAAVAEQLGMDVAGIRKLQLDAPPVAMPRLAMMRASASSMSSPAPASAPEDVTVSSTAMGEVVLRARR</sequence>
<dbReference type="InterPro" id="IPR052022">
    <property type="entry name" value="26kDa_periplasmic_antigen"/>
</dbReference>
<reference evidence="2 3" key="1">
    <citation type="journal article" date="2013" name="Int. J. Syst. Evol. Microbiol.">
        <title>Roseomonas aerophila sp. nov., isolated from air.</title>
        <authorList>
            <person name="Kim S.J."/>
            <person name="Weon H.Y."/>
            <person name="Ahn J.H."/>
            <person name="Hong S.B."/>
            <person name="Seok S.J."/>
            <person name="Whang K.S."/>
            <person name="Kwon S.W."/>
        </authorList>
    </citation>
    <scope>NUCLEOTIDE SEQUENCE [LARGE SCALE GENOMIC DNA]</scope>
    <source>
        <strain evidence="2 3">NBRC 108923</strain>
    </source>
</reference>
<organism evidence="2 3">
    <name type="scientific">Teichococcus aerophilus</name>
    <dbReference type="NCBI Taxonomy" id="1224513"/>
    <lineage>
        <taxon>Bacteria</taxon>
        <taxon>Pseudomonadati</taxon>
        <taxon>Pseudomonadota</taxon>
        <taxon>Alphaproteobacteria</taxon>
        <taxon>Acetobacterales</taxon>
        <taxon>Roseomonadaceae</taxon>
        <taxon>Roseomonas</taxon>
    </lineage>
</organism>
<comment type="caution">
    <text evidence="2">The sequence shown here is derived from an EMBL/GenBank/DDBJ whole genome shotgun (WGS) entry which is preliminary data.</text>
</comment>
<evidence type="ECO:0000256" key="1">
    <source>
        <dbReference type="SAM" id="SignalP"/>
    </source>
</evidence>
<feature type="chain" id="PRO_5045950727" evidence="1">
    <location>
        <begin position="34"/>
        <end position="253"/>
    </location>
</feature>
<keyword evidence="3" id="KW-1185">Reference proteome</keyword>
<accession>A0ABR7RQ64</accession>
<dbReference type="Proteomes" id="UP000626026">
    <property type="component" value="Unassembled WGS sequence"/>
</dbReference>
<dbReference type="Pfam" id="PF04402">
    <property type="entry name" value="SIMPL"/>
    <property type="match status" value="1"/>
</dbReference>
<dbReference type="EMBL" id="JACTVA010000038">
    <property type="protein sequence ID" value="MBC9208746.1"/>
    <property type="molecule type" value="Genomic_DNA"/>
</dbReference>
<gene>
    <name evidence="2" type="ORF">IBL26_17990</name>
</gene>
<dbReference type="InterPro" id="IPR007497">
    <property type="entry name" value="SIMPL/DUF541"/>
</dbReference>